<accession>A0A9D4F7I9</accession>
<gene>
    <name evidence="1" type="ORF">DPMN_145019</name>
</gene>
<dbReference type="EMBL" id="JAIWYP010000007">
    <property type="protein sequence ID" value="KAH3791531.1"/>
    <property type="molecule type" value="Genomic_DNA"/>
</dbReference>
<reference evidence="1" key="2">
    <citation type="submission" date="2020-11" db="EMBL/GenBank/DDBJ databases">
        <authorList>
            <person name="McCartney M.A."/>
            <person name="Auch B."/>
            <person name="Kono T."/>
            <person name="Mallez S."/>
            <person name="Becker A."/>
            <person name="Gohl D.M."/>
            <person name="Silverstein K.A.T."/>
            <person name="Koren S."/>
            <person name="Bechman K.B."/>
            <person name="Herman A."/>
            <person name="Abrahante J.E."/>
            <person name="Garbe J."/>
        </authorList>
    </citation>
    <scope>NUCLEOTIDE SEQUENCE</scope>
    <source>
        <strain evidence="1">Duluth1</strain>
        <tissue evidence="1">Whole animal</tissue>
    </source>
</reference>
<comment type="caution">
    <text evidence="1">The sequence shown here is derived from an EMBL/GenBank/DDBJ whole genome shotgun (WGS) entry which is preliminary data.</text>
</comment>
<sequence>MLQAACVTRDCYQGHFRYSRAERARRYSTSYISTVSFQSWKKVGMECAYMS</sequence>
<reference evidence="1" key="1">
    <citation type="journal article" date="2019" name="bioRxiv">
        <title>The Genome of the Zebra Mussel, Dreissena polymorpha: A Resource for Invasive Species Research.</title>
        <authorList>
            <person name="McCartney M.A."/>
            <person name="Auch B."/>
            <person name="Kono T."/>
            <person name="Mallez S."/>
            <person name="Zhang Y."/>
            <person name="Obille A."/>
            <person name="Becker A."/>
            <person name="Abrahante J.E."/>
            <person name="Garbe J."/>
            <person name="Badalamenti J.P."/>
            <person name="Herman A."/>
            <person name="Mangelson H."/>
            <person name="Liachko I."/>
            <person name="Sullivan S."/>
            <person name="Sone E.D."/>
            <person name="Koren S."/>
            <person name="Silverstein K.A.T."/>
            <person name="Beckman K.B."/>
            <person name="Gohl D.M."/>
        </authorList>
    </citation>
    <scope>NUCLEOTIDE SEQUENCE</scope>
    <source>
        <strain evidence="1">Duluth1</strain>
        <tissue evidence="1">Whole animal</tissue>
    </source>
</reference>
<evidence type="ECO:0000313" key="2">
    <source>
        <dbReference type="Proteomes" id="UP000828390"/>
    </source>
</evidence>
<protein>
    <submittedName>
        <fullName evidence="1">Uncharacterized protein</fullName>
    </submittedName>
</protein>
<dbReference type="Proteomes" id="UP000828390">
    <property type="component" value="Unassembled WGS sequence"/>
</dbReference>
<organism evidence="1 2">
    <name type="scientific">Dreissena polymorpha</name>
    <name type="common">Zebra mussel</name>
    <name type="synonym">Mytilus polymorpha</name>
    <dbReference type="NCBI Taxonomy" id="45954"/>
    <lineage>
        <taxon>Eukaryota</taxon>
        <taxon>Metazoa</taxon>
        <taxon>Spiralia</taxon>
        <taxon>Lophotrochozoa</taxon>
        <taxon>Mollusca</taxon>
        <taxon>Bivalvia</taxon>
        <taxon>Autobranchia</taxon>
        <taxon>Heteroconchia</taxon>
        <taxon>Euheterodonta</taxon>
        <taxon>Imparidentia</taxon>
        <taxon>Neoheterodontei</taxon>
        <taxon>Myida</taxon>
        <taxon>Dreissenoidea</taxon>
        <taxon>Dreissenidae</taxon>
        <taxon>Dreissena</taxon>
    </lineage>
</organism>
<evidence type="ECO:0000313" key="1">
    <source>
        <dbReference type="EMBL" id="KAH3791531.1"/>
    </source>
</evidence>
<dbReference type="AlphaFoldDB" id="A0A9D4F7I9"/>
<name>A0A9D4F7I9_DREPO</name>
<keyword evidence="2" id="KW-1185">Reference proteome</keyword>
<proteinExistence type="predicted"/>